<protein>
    <recommendedName>
        <fullName evidence="1">Endonuclease/exonuclease/phosphatase domain-containing protein</fullName>
    </recommendedName>
</protein>
<evidence type="ECO:0000313" key="2">
    <source>
        <dbReference type="EMBL" id="PCE63014.1"/>
    </source>
</evidence>
<sequence length="344" mass="38585">MIDPDRTLDYHEEFTSLSSKPIKGVRDLERLRELSDLLGFDASKTPGYLELRPMGGGLFARTNDNGKGMSAGAVSDWKGWVPVKNKVLDPWATRHKAKVIRELDADILLLQEVEDRSALRYFSHKYLSDTGGPIYPQLLFLEGNDGRGLGLALLMKKGFRLDSLRTYVNEVDSQGRPLFGTDLQRYGIKCPGGKELIVFSTNLTGSEIENGKAILRIKGLMGPDVLGLPIVLAGSLNIPRYSGLLEPIKALGLLDITRHRSFSVPLDRAKDRDYERLGAFGPGVNLLQKDFLWVGPILFDAICSCGMDRRGIWPHKRPQWKVFRTLKRIGQQASEHPLLWFDIK</sequence>
<name>A0A2A4G4X0_9FLAO</name>
<dbReference type="Proteomes" id="UP000219559">
    <property type="component" value="Unassembled WGS sequence"/>
</dbReference>
<dbReference type="GO" id="GO:0003824">
    <property type="term" value="F:catalytic activity"/>
    <property type="evidence" value="ECO:0007669"/>
    <property type="project" value="InterPro"/>
</dbReference>
<dbReference type="EMBL" id="NBWU01000007">
    <property type="protein sequence ID" value="PCE63014.1"/>
    <property type="molecule type" value="Genomic_DNA"/>
</dbReference>
<keyword evidence="3" id="KW-1185">Reference proteome</keyword>
<comment type="caution">
    <text evidence="2">The sequence shown here is derived from an EMBL/GenBank/DDBJ whole genome shotgun (WGS) entry which is preliminary data.</text>
</comment>
<proteinExistence type="predicted"/>
<evidence type="ECO:0000313" key="3">
    <source>
        <dbReference type="Proteomes" id="UP000219559"/>
    </source>
</evidence>
<gene>
    <name evidence="2" type="ORF">B7P33_17220</name>
</gene>
<dbReference type="Gene3D" id="3.60.10.10">
    <property type="entry name" value="Endonuclease/exonuclease/phosphatase"/>
    <property type="match status" value="1"/>
</dbReference>
<dbReference type="AlphaFoldDB" id="A0A2A4G4X0"/>
<dbReference type="SUPFAM" id="SSF56219">
    <property type="entry name" value="DNase I-like"/>
    <property type="match status" value="1"/>
</dbReference>
<organism evidence="2 3">
    <name type="scientific">Sediminicola luteus</name>
    <dbReference type="NCBI Taxonomy" id="319238"/>
    <lineage>
        <taxon>Bacteria</taxon>
        <taxon>Pseudomonadati</taxon>
        <taxon>Bacteroidota</taxon>
        <taxon>Flavobacteriia</taxon>
        <taxon>Flavobacteriales</taxon>
        <taxon>Flavobacteriaceae</taxon>
        <taxon>Sediminicola</taxon>
    </lineage>
</organism>
<dbReference type="InterPro" id="IPR005135">
    <property type="entry name" value="Endo/exonuclease/phosphatase"/>
</dbReference>
<reference evidence="2 3" key="1">
    <citation type="submission" date="2017-04" db="EMBL/GenBank/DDBJ databases">
        <title>A new member of the family Flavobacteriaceae isolated from ascidians.</title>
        <authorList>
            <person name="Chen L."/>
        </authorList>
    </citation>
    <scope>NUCLEOTIDE SEQUENCE [LARGE SCALE GENOMIC DNA]</scope>
    <source>
        <strain evidence="2 3">HQA918</strain>
    </source>
</reference>
<dbReference type="Pfam" id="PF03372">
    <property type="entry name" value="Exo_endo_phos"/>
    <property type="match status" value="1"/>
</dbReference>
<evidence type="ECO:0000259" key="1">
    <source>
        <dbReference type="Pfam" id="PF03372"/>
    </source>
</evidence>
<feature type="domain" description="Endonuclease/exonuclease/phosphatase" evidence="1">
    <location>
        <begin position="98"/>
        <end position="267"/>
    </location>
</feature>
<accession>A0A2A4G4X0</accession>
<dbReference type="InterPro" id="IPR036691">
    <property type="entry name" value="Endo/exonu/phosph_ase_sf"/>
</dbReference>